<dbReference type="Pfam" id="PF09250">
    <property type="entry name" value="Prim-Pol"/>
    <property type="match status" value="1"/>
</dbReference>
<dbReference type="SMART" id="SM00943">
    <property type="entry name" value="Prim-Pol"/>
    <property type="match status" value="1"/>
</dbReference>
<evidence type="ECO:0000313" key="4">
    <source>
        <dbReference type="Proteomes" id="UP000556436"/>
    </source>
</evidence>
<sequence length="300" mass="31246">MNTSTLDSPWLGALHAAANGWPVFPLRPGSKRPALHGENRCPRTGACADGHAKWEDRATTDPEQIRRCWETGPFNTGIATGPAGLVVVDLDVPKNDKGKKDMPCGMTTFTALCERAGQPVPTTHTVRTPSGGSHLYFRSPEGARLGNTAGTLGALIDTRAWGGYVVASGSITPQGAYEIDDPAPVGPLPAWLASLLNPARTPQAPPTVHVPRNVPAYAAAALRNEAAAVAGAQEGTRNRCLVRAARALGRFVASGDLDRGTVQDALKEAGEAAGLSERDCTSAIASALDWSIAHNPGPTA</sequence>
<evidence type="ECO:0000256" key="1">
    <source>
        <dbReference type="ARBA" id="ARBA00022801"/>
    </source>
</evidence>
<dbReference type="InterPro" id="IPR015330">
    <property type="entry name" value="DNA_primase/pol_bifunc_N"/>
</dbReference>
<dbReference type="InterPro" id="IPR051620">
    <property type="entry name" value="ORF904-like_C"/>
</dbReference>
<dbReference type="AlphaFoldDB" id="A0A7W7PGF7"/>
<dbReference type="Proteomes" id="UP000556436">
    <property type="component" value="Unassembled WGS sequence"/>
</dbReference>
<proteinExistence type="predicted"/>
<dbReference type="PANTHER" id="PTHR35372:SF2">
    <property type="entry name" value="SF3 HELICASE DOMAIN-CONTAINING PROTEIN"/>
    <property type="match status" value="1"/>
</dbReference>
<reference evidence="3 4" key="1">
    <citation type="submission" date="2020-08" db="EMBL/GenBank/DDBJ databases">
        <title>Genomic Encyclopedia of Type Strains, Phase III (KMG-III): the genomes of soil and plant-associated and newly described type strains.</title>
        <authorList>
            <person name="Whitman W."/>
        </authorList>
    </citation>
    <scope>NUCLEOTIDE SEQUENCE [LARGE SCALE GENOMIC DNA]</scope>
    <source>
        <strain evidence="3 4">CECT 3265</strain>
    </source>
</reference>
<gene>
    <name evidence="3" type="ORF">FHS38_006004</name>
</gene>
<name>A0A7W7PGF7_STRNE</name>
<protein>
    <recommendedName>
        <fullName evidence="2">DNA primase/polymerase bifunctional N-terminal domain-containing protein</fullName>
    </recommendedName>
</protein>
<dbReference type="SUPFAM" id="SSF56747">
    <property type="entry name" value="Prim-pol domain"/>
    <property type="match status" value="1"/>
</dbReference>
<evidence type="ECO:0000313" key="3">
    <source>
        <dbReference type="EMBL" id="MBB4889926.1"/>
    </source>
</evidence>
<keyword evidence="1" id="KW-0378">Hydrolase</keyword>
<dbReference type="EMBL" id="JACHJG010000016">
    <property type="protein sequence ID" value="MBB4889926.1"/>
    <property type="molecule type" value="Genomic_DNA"/>
</dbReference>
<dbReference type="RefSeq" id="WP_184738738.1">
    <property type="nucleotide sequence ID" value="NZ_BMRW01000014.1"/>
</dbReference>
<dbReference type="GO" id="GO:0016787">
    <property type="term" value="F:hydrolase activity"/>
    <property type="evidence" value="ECO:0007669"/>
    <property type="project" value="UniProtKB-KW"/>
</dbReference>
<keyword evidence="4" id="KW-1185">Reference proteome</keyword>
<organism evidence="3 4">
    <name type="scientific">Streptomyces netropsis</name>
    <name type="common">Streptoverticillium netropsis</name>
    <dbReference type="NCBI Taxonomy" id="55404"/>
    <lineage>
        <taxon>Bacteria</taxon>
        <taxon>Bacillati</taxon>
        <taxon>Actinomycetota</taxon>
        <taxon>Actinomycetes</taxon>
        <taxon>Kitasatosporales</taxon>
        <taxon>Streptomycetaceae</taxon>
        <taxon>Streptomyces</taxon>
    </lineage>
</organism>
<feature type="domain" description="DNA primase/polymerase bifunctional N-terminal" evidence="2">
    <location>
        <begin position="13"/>
        <end position="192"/>
    </location>
</feature>
<dbReference type="CDD" id="cd04859">
    <property type="entry name" value="Prim_Pol"/>
    <property type="match status" value="1"/>
</dbReference>
<accession>A0A7W7PGF7</accession>
<dbReference type="PANTHER" id="PTHR35372">
    <property type="entry name" value="ATP BINDING PROTEIN-RELATED"/>
    <property type="match status" value="1"/>
</dbReference>
<comment type="caution">
    <text evidence="3">The sequence shown here is derived from an EMBL/GenBank/DDBJ whole genome shotgun (WGS) entry which is preliminary data.</text>
</comment>
<evidence type="ECO:0000259" key="2">
    <source>
        <dbReference type="SMART" id="SM00943"/>
    </source>
</evidence>